<name>A0ABW6P9A2_9NOCA</name>
<proteinExistence type="predicted"/>
<gene>
    <name evidence="1" type="ORF">ACFYU5_25325</name>
</gene>
<dbReference type="RefSeq" id="WP_387398448.1">
    <property type="nucleotide sequence ID" value="NZ_JBIAMT010000005.1"/>
</dbReference>
<sequence>MTSGPAAAPATQTAVSGCSVTLKQHQRFIENHPTDGLAKANGAALCSIAATPESIQTMRLNP</sequence>
<keyword evidence="2" id="KW-1185">Reference proteome</keyword>
<organism evidence="1 2">
    <name type="scientific">Nocardia aobensis</name>
    <dbReference type="NCBI Taxonomy" id="257277"/>
    <lineage>
        <taxon>Bacteria</taxon>
        <taxon>Bacillati</taxon>
        <taxon>Actinomycetota</taxon>
        <taxon>Actinomycetes</taxon>
        <taxon>Mycobacteriales</taxon>
        <taxon>Nocardiaceae</taxon>
        <taxon>Nocardia</taxon>
    </lineage>
</organism>
<dbReference type="Proteomes" id="UP001601442">
    <property type="component" value="Unassembled WGS sequence"/>
</dbReference>
<reference evidence="1 2" key="1">
    <citation type="submission" date="2024-10" db="EMBL/GenBank/DDBJ databases">
        <title>The Natural Products Discovery Center: Release of the First 8490 Sequenced Strains for Exploring Actinobacteria Biosynthetic Diversity.</title>
        <authorList>
            <person name="Kalkreuter E."/>
            <person name="Kautsar S.A."/>
            <person name="Yang D."/>
            <person name="Bader C.D."/>
            <person name="Teijaro C.N."/>
            <person name="Fluegel L."/>
            <person name="Davis C.M."/>
            <person name="Simpson J.R."/>
            <person name="Lauterbach L."/>
            <person name="Steele A.D."/>
            <person name="Gui C."/>
            <person name="Meng S."/>
            <person name="Li G."/>
            <person name="Viehrig K."/>
            <person name="Ye F."/>
            <person name="Su P."/>
            <person name="Kiefer A.F."/>
            <person name="Nichols A."/>
            <person name="Cepeda A.J."/>
            <person name="Yan W."/>
            <person name="Fan B."/>
            <person name="Jiang Y."/>
            <person name="Adhikari A."/>
            <person name="Zheng C.-J."/>
            <person name="Schuster L."/>
            <person name="Cowan T.M."/>
            <person name="Smanski M.J."/>
            <person name="Chevrette M.G."/>
            <person name="De Carvalho L.P.S."/>
            <person name="Shen B."/>
        </authorList>
    </citation>
    <scope>NUCLEOTIDE SEQUENCE [LARGE SCALE GENOMIC DNA]</scope>
    <source>
        <strain evidence="1 2">NPDC004119</strain>
    </source>
</reference>
<protein>
    <submittedName>
        <fullName evidence="1">Uncharacterized protein</fullName>
    </submittedName>
</protein>
<comment type="caution">
    <text evidence="1">The sequence shown here is derived from an EMBL/GenBank/DDBJ whole genome shotgun (WGS) entry which is preliminary data.</text>
</comment>
<evidence type="ECO:0000313" key="1">
    <source>
        <dbReference type="EMBL" id="MFF0499745.1"/>
    </source>
</evidence>
<accession>A0ABW6P9A2</accession>
<dbReference type="EMBL" id="JBIAMT010000005">
    <property type="protein sequence ID" value="MFF0499745.1"/>
    <property type="molecule type" value="Genomic_DNA"/>
</dbReference>
<evidence type="ECO:0000313" key="2">
    <source>
        <dbReference type="Proteomes" id="UP001601442"/>
    </source>
</evidence>